<comment type="caution">
    <text evidence="2">The sequence shown here is derived from an EMBL/GenBank/DDBJ whole genome shotgun (WGS) entry which is preliminary data.</text>
</comment>
<dbReference type="NCBIfam" id="TIGR03930">
    <property type="entry name" value="WXG100_ESAT6"/>
    <property type="match status" value="1"/>
</dbReference>
<reference evidence="2 3" key="1">
    <citation type="journal article" date="2019" name="Int. J. Syst. Evol. Microbiol.">
        <title>The Global Catalogue of Microorganisms (GCM) 10K type strain sequencing project: providing services to taxonomists for standard genome sequencing and annotation.</title>
        <authorList>
            <consortium name="The Broad Institute Genomics Platform"/>
            <consortium name="The Broad Institute Genome Sequencing Center for Infectious Disease"/>
            <person name="Wu L."/>
            <person name="Ma J."/>
        </authorList>
    </citation>
    <scope>NUCLEOTIDE SEQUENCE [LARGE SCALE GENOMIC DNA]</scope>
    <source>
        <strain evidence="2 3">JCM 13249</strain>
    </source>
</reference>
<dbReference type="InterPro" id="IPR010310">
    <property type="entry name" value="T7SS_ESAT-6-like"/>
</dbReference>
<dbReference type="Proteomes" id="UP001500655">
    <property type="component" value="Unassembled WGS sequence"/>
</dbReference>
<dbReference type="RefSeq" id="WP_344076002.1">
    <property type="nucleotide sequence ID" value="NZ_BAAALS010000001.1"/>
</dbReference>
<organism evidence="2 3">
    <name type="scientific">Luedemannella helvata</name>
    <dbReference type="NCBI Taxonomy" id="349315"/>
    <lineage>
        <taxon>Bacteria</taxon>
        <taxon>Bacillati</taxon>
        <taxon>Actinomycetota</taxon>
        <taxon>Actinomycetes</taxon>
        <taxon>Micromonosporales</taxon>
        <taxon>Micromonosporaceae</taxon>
        <taxon>Luedemannella</taxon>
    </lineage>
</organism>
<keyword evidence="3" id="KW-1185">Reference proteome</keyword>
<sequence length="105" mass="11542">MASGTQAQAAVMEQTAARFDQVNANLQKMLSRLIGELEGLRSGWQGRGGRSFEQVKVSWTEDQKRMQRALADTADAIRRSGRYYTATDDAAAGRFRGTGDVEISL</sequence>
<accession>A0ABN2JRA9</accession>
<evidence type="ECO:0000256" key="1">
    <source>
        <dbReference type="RuleBase" id="RU362001"/>
    </source>
</evidence>
<dbReference type="Gene3D" id="1.10.287.1060">
    <property type="entry name" value="ESAT-6-like"/>
    <property type="match status" value="1"/>
</dbReference>
<name>A0ABN2JRA9_9ACTN</name>
<dbReference type="InterPro" id="IPR036689">
    <property type="entry name" value="ESAT-6-like_sf"/>
</dbReference>
<evidence type="ECO:0000313" key="2">
    <source>
        <dbReference type="EMBL" id="GAA1736395.1"/>
    </source>
</evidence>
<comment type="similarity">
    <text evidence="1">Belongs to the WXG100 family.</text>
</comment>
<dbReference type="EMBL" id="BAAALS010000001">
    <property type="protein sequence ID" value="GAA1736395.1"/>
    <property type="molecule type" value="Genomic_DNA"/>
</dbReference>
<evidence type="ECO:0000313" key="3">
    <source>
        <dbReference type="Proteomes" id="UP001500655"/>
    </source>
</evidence>
<dbReference type="Pfam" id="PF06013">
    <property type="entry name" value="WXG100"/>
    <property type="match status" value="1"/>
</dbReference>
<dbReference type="SUPFAM" id="SSF140453">
    <property type="entry name" value="EsxAB dimer-like"/>
    <property type="match status" value="1"/>
</dbReference>
<proteinExistence type="inferred from homology"/>
<protein>
    <recommendedName>
        <fullName evidence="1">ESAT-6-like protein</fullName>
    </recommendedName>
</protein>
<gene>
    <name evidence="2" type="ORF">GCM10009681_03720</name>
</gene>